<dbReference type="AlphaFoldDB" id="A0AAI9AH31"/>
<dbReference type="PROSITE" id="PS51257">
    <property type="entry name" value="PROKAR_LIPOPROTEIN"/>
    <property type="match status" value="1"/>
</dbReference>
<accession>A0AAI9AH31</accession>
<dbReference type="EMBL" id="ABCJ01000006">
    <property type="protein sequence ID" value="EDM23364.1"/>
    <property type="molecule type" value="Genomic_DNA"/>
</dbReference>
<dbReference type="Proteomes" id="UP000003288">
    <property type="component" value="Unassembled WGS sequence"/>
</dbReference>
<reference evidence="1 2" key="1">
    <citation type="journal article" date="2011" name="Stand. Genomic Sci.">
        <title>Draft genome sequence of Caminibacter mediatlanticus strain TB-2, an epsilonproteobacterium isolated from a deep-sea hydrothermal vent.</title>
        <authorList>
            <person name="Giovannelli D."/>
            <person name="Ferriera S."/>
            <person name="Johnson J."/>
            <person name="Kravitz S."/>
            <person name="Perez-Rodriguez I."/>
            <person name="Ricci J."/>
            <person name="O'Brien C."/>
            <person name="Voordeckers J.W."/>
            <person name="Bini E."/>
            <person name="Vetriani C."/>
        </authorList>
    </citation>
    <scope>NUCLEOTIDE SEQUENCE [LARGE SCALE GENOMIC DNA]</scope>
    <source>
        <strain evidence="1 2">TB-2</strain>
    </source>
</reference>
<dbReference type="RefSeq" id="WP_007474853.1">
    <property type="nucleotide sequence ID" value="NZ_ABCJ01000006.1"/>
</dbReference>
<comment type="caution">
    <text evidence="1">The sequence shown here is derived from an EMBL/GenBank/DDBJ whole genome shotgun (WGS) entry which is preliminary data.</text>
</comment>
<protein>
    <recommendedName>
        <fullName evidence="3">Lipoprotein</fullName>
    </recommendedName>
</protein>
<evidence type="ECO:0008006" key="3">
    <source>
        <dbReference type="Google" id="ProtNLM"/>
    </source>
</evidence>
<evidence type="ECO:0000313" key="1">
    <source>
        <dbReference type="EMBL" id="EDM23364.1"/>
    </source>
</evidence>
<organism evidence="1 2">
    <name type="scientific">Caminibacter mediatlanticus TB-2</name>
    <dbReference type="NCBI Taxonomy" id="391592"/>
    <lineage>
        <taxon>Bacteria</taxon>
        <taxon>Pseudomonadati</taxon>
        <taxon>Campylobacterota</taxon>
        <taxon>Epsilonproteobacteria</taxon>
        <taxon>Nautiliales</taxon>
        <taxon>Nautiliaceae</taxon>
        <taxon>Caminibacter</taxon>
    </lineage>
</organism>
<evidence type="ECO:0000313" key="2">
    <source>
        <dbReference type="Proteomes" id="UP000003288"/>
    </source>
</evidence>
<sequence>MKKILFLLLPLFFIACGENSKTNNDLTAIEYTNPNNKLIGLDNNSSLIPPSF</sequence>
<gene>
    <name evidence="1" type="ORF">CMTB2_08870</name>
</gene>
<proteinExistence type="predicted"/>
<name>A0AAI9AH31_9BACT</name>